<dbReference type="Pfam" id="PF24864">
    <property type="entry name" value="DUF7730"/>
    <property type="match status" value="1"/>
</dbReference>
<evidence type="ECO:0000313" key="4">
    <source>
        <dbReference type="Proteomes" id="UP000664169"/>
    </source>
</evidence>
<feature type="region of interest" description="Disordered" evidence="1">
    <location>
        <begin position="64"/>
        <end position="98"/>
    </location>
</feature>
<dbReference type="PANTHER" id="PTHR42085">
    <property type="entry name" value="F-BOX DOMAIN-CONTAINING PROTEIN"/>
    <property type="match status" value="1"/>
</dbReference>
<gene>
    <name evidence="3" type="ORF">GOMPHAMPRED_001552</name>
</gene>
<evidence type="ECO:0000256" key="1">
    <source>
        <dbReference type="SAM" id="MobiDB-lite"/>
    </source>
</evidence>
<feature type="domain" description="DUF7730" evidence="2">
    <location>
        <begin position="36"/>
        <end position="165"/>
    </location>
</feature>
<dbReference type="InterPro" id="IPR038883">
    <property type="entry name" value="AN11006-like"/>
</dbReference>
<accession>A0A8H3F3C4</accession>
<proteinExistence type="predicted"/>
<name>A0A8H3F3C4_9LECA</name>
<dbReference type="AlphaFoldDB" id="A0A8H3F3C4"/>
<sequence>MASTPSHAPENTSYFDVPACPSNIHDPHPPSPPFRFMDLPGEIQNDIVNKFIVSSRPVTIHLPRFNRRPSPAPALKTHPKFDKPVTITPPHSRNSSIERDRQYGHSRLALMLTCKKLYREHWRTYYGDNIFVFNMDIFREFAQSIPSRCWQHIRKIAFKMPHRHHHEGVWKMLTTMGSLNEIQLWLPDFVEVDETVREVGTQGIKDCKNLKSIEIKRLGEQDGEYAELTESDRELQDHFISLLDSKGDQKGTKKSSQPPKLQRRLTDPFALKQSDVEN</sequence>
<dbReference type="OrthoDB" id="5426206at2759"/>
<dbReference type="InterPro" id="IPR056632">
    <property type="entry name" value="DUF7730"/>
</dbReference>
<dbReference type="Proteomes" id="UP000664169">
    <property type="component" value="Unassembled WGS sequence"/>
</dbReference>
<comment type="caution">
    <text evidence="3">The sequence shown here is derived from an EMBL/GenBank/DDBJ whole genome shotgun (WGS) entry which is preliminary data.</text>
</comment>
<reference evidence="3" key="1">
    <citation type="submission" date="2021-03" db="EMBL/GenBank/DDBJ databases">
        <authorList>
            <person name="Tagirdzhanova G."/>
        </authorList>
    </citation>
    <scope>NUCLEOTIDE SEQUENCE</scope>
</reference>
<feature type="region of interest" description="Disordered" evidence="1">
    <location>
        <begin position="243"/>
        <end position="278"/>
    </location>
</feature>
<protein>
    <recommendedName>
        <fullName evidence="2">DUF7730 domain-containing protein</fullName>
    </recommendedName>
</protein>
<dbReference type="EMBL" id="CAJPDQ010000013">
    <property type="protein sequence ID" value="CAF9918551.1"/>
    <property type="molecule type" value="Genomic_DNA"/>
</dbReference>
<evidence type="ECO:0000259" key="2">
    <source>
        <dbReference type="Pfam" id="PF24864"/>
    </source>
</evidence>
<dbReference type="PANTHER" id="PTHR42085:SF2">
    <property type="entry name" value="F-BOX DOMAIN-CONTAINING PROTEIN"/>
    <property type="match status" value="1"/>
</dbReference>
<organism evidence="3 4">
    <name type="scientific">Gomphillus americanus</name>
    <dbReference type="NCBI Taxonomy" id="1940652"/>
    <lineage>
        <taxon>Eukaryota</taxon>
        <taxon>Fungi</taxon>
        <taxon>Dikarya</taxon>
        <taxon>Ascomycota</taxon>
        <taxon>Pezizomycotina</taxon>
        <taxon>Lecanoromycetes</taxon>
        <taxon>OSLEUM clade</taxon>
        <taxon>Ostropomycetidae</taxon>
        <taxon>Ostropales</taxon>
        <taxon>Graphidaceae</taxon>
        <taxon>Gomphilloideae</taxon>
        <taxon>Gomphillus</taxon>
    </lineage>
</organism>
<keyword evidence="4" id="KW-1185">Reference proteome</keyword>
<evidence type="ECO:0000313" key="3">
    <source>
        <dbReference type="EMBL" id="CAF9918551.1"/>
    </source>
</evidence>